<dbReference type="SUPFAM" id="SSF46689">
    <property type="entry name" value="Homeodomain-like"/>
    <property type="match status" value="1"/>
</dbReference>
<dbReference type="CDD" id="cd00009">
    <property type="entry name" value="AAA"/>
    <property type="match status" value="1"/>
</dbReference>
<dbReference type="PROSITE" id="PS00688">
    <property type="entry name" value="SIGMA54_INTERACT_3"/>
    <property type="match status" value="1"/>
</dbReference>
<dbReference type="Pfam" id="PF02954">
    <property type="entry name" value="HTH_8"/>
    <property type="match status" value="1"/>
</dbReference>
<dbReference type="InterPro" id="IPR009057">
    <property type="entry name" value="Homeodomain-like_sf"/>
</dbReference>
<keyword evidence="1" id="KW-0547">Nucleotide-binding</keyword>
<dbReference type="SUPFAM" id="SSF52540">
    <property type="entry name" value="P-loop containing nucleoside triphosphate hydrolases"/>
    <property type="match status" value="1"/>
</dbReference>
<dbReference type="PANTHER" id="PTHR32071:SF77">
    <property type="entry name" value="TRANSCRIPTIONAL REGULATORY PROTEIN"/>
    <property type="match status" value="1"/>
</dbReference>
<dbReference type="InterPro" id="IPR003593">
    <property type="entry name" value="AAA+_ATPase"/>
</dbReference>
<evidence type="ECO:0000256" key="4">
    <source>
        <dbReference type="ARBA" id="ARBA00023125"/>
    </source>
</evidence>
<dbReference type="Pfam" id="PF25601">
    <property type="entry name" value="AAA_lid_14"/>
    <property type="match status" value="1"/>
</dbReference>
<keyword evidence="5" id="KW-0804">Transcription</keyword>
<dbReference type="PROSITE" id="PS00676">
    <property type="entry name" value="SIGMA54_INTERACT_2"/>
    <property type="match status" value="1"/>
</dbReference>
<sequence>MNHSPIDNTPAILQARSEFLTNGNVQQGAIAEAIERSWRRCLANGVNTHSPASLEVVTAQELALKREKNSQLLTLARPEMETLNEQIAHTRNIVILTDDEGVILHSMGGHHFLKEDQRIALSAGASWHEDHRGTNAIGTVLVEQAALTVQGAEHFMAQHHSLSCSAVPIFGPENQLVATLDVSNDFNMSQQHTLALVKMSAQMIENRLFLASYKSDVVLHFHARPEFIGTLWEGVAMFTESGQLVATNRSGQFQLGLNSQHADLNDTHTKLHVDFSQLFDISLTSLLRQVGGTDKLVIPLRLNNGARIYVQVELLHKKSQLSTPVSRVVKRTSAANLELLNSGDAKVERAILQIRQVLSRDIPILIQGETGVGKELFARAIHEASEQHNGPWVAVNCAALPEGLIEAELFGYEEGAFTGARRKGSSGKIEQANGGTLFLDEIGDMPLSLQARLLRVLQERTVTPLGSSKSIPVNFSLISATNQKLKERVESGDFRSDLYYRINGLSVGLPPLRERSDLLALINVILHIEQADKVEITPEVMAIFKAHSWPGNIRQLHNVLRTALALADGEPISALHLTQDFIDEMSMSTEVLFQSGASAQALALDDVTTNAIRSAMQSQSGNISAVARQLGISRNTLYRKLKAMGLA</sequence>
<dbReference type="PROSITE" id="PS50045">
    <property type="entry name" value="SIGMA54_INTERACT_4"/>
    <property type="match status" value="1"/>
</dbReference>
<dbReference type="PRINTS" id="PR01590">
    <property type="entry name" value="HTHFIS"/>
</dbReference>
<dbReference type="InterPro" id="IPR029016">
    <property type="entry name" value="GAF-like_dom_sf"/>
</dbReference>
<keyword evidence="3" id="KW-0805">Transcription regulation</keyword>
<comment type="caution">
    <text evidence="7">The sequence shown here is derived from an EMBL/GenBank/DDBJ whole genome shotgun (WGS) entry which is preliminary data.</text>
</comment>
<evidence type="ECO:0000313" key="7">
    <source>
        <dbReference type="EMBL" id="OIR06650.1"/>
    </source>
</evidence>
<dbReference type="Gene3D" id="1.10.10.60">
    <property type="entry name" value="Homeodomain-like"/>
    <property type="match status" value="1"/>
</dbReference>
<dbReference type="GO" id="GO:0006355">
    <property type="term" value="P:regulation of DNA-templated transcription"/>
    <property type="evidence" value="ECO:0007669"/>
    <property type="project" value="InterPro"/>
</dbReference>
<dbReference type="Pfam" id="PF00158">
    <property type="entry name" value="Sigma54_activat"/>
    <property type="match status" value="1"/>
</dbReference>
<dbReference type="InterPro" id="IPR003018">
    <property type="entry name" value="GAF"/>
</dbReference>
<organism evidence="7">
    <name type="scientific">mine drainage metagenome</name>
    <dbReference type="NCBI Taxonomy" id="410659"/>
    <lineage>
        <taxon>unclassified sequences</taxon>
        <taxon>metagenomes</taxon>
        <taxon>ecological metagenomes</taxon>
    </lineage>
</organism>
<dbReference type="AlphaFoldDB" id="A0A1J5SEC0"/>
<evidence type="ECO:0000256" key="1">
    <source>
        <dbReference type="ARBA" id="ARBA00022741"/>
    </source>
</evidence>
<gene>
    <name evidence="7" type="primary">acoR_2</name>
    <name evidence="7" type="ORF">GALL_112570</name>
</gene>
<dbReference type="InterPro" id="IPR025944">
    <property type="entry name" value="Sigma_54_int_dom_CS"/>
</dbReference>
<protein>
    <submittedName>
        <fullName evidence="7">Acetoin catabolism regulatory protein</fullName>
    </submittedName>
</protein>
<dbReference type="InterPro" id="IPR058031">
    <property type="entry name" value="AAA_lid_NorR"/>
</dbReference>
<name>A0A1J5SEC0_9ZZZZ</name>
<dbReference type="PROSITE" id="PS00675">
    <property type="entry name" value="SIGMA54_INTERACT_1"/>
    <property type="match status" value="1"/>
</dbReference>
<evidence type="ECO:0000259" key="6">
    <source>
        <dbReference type="PROSITE" id="PS50045"/>
    </source>
</evidence>
<dbReference type="PANTHER" id="PTHR32071">
    <property type="entry name" value="TRANSCRIPTIONAL REGULATORY PROTEIN"/>
    <property type="match status" value="1"/>
</dbReference>
<dbReference type="Gene3D" id="3.30.450.40">
    <property type="match status" value="1"/>
</dbReference>
<keyword evidence="2" id="KW-0067">ATP-binding</keyword>
<dbReference type="FunFam" id="3.40.50.300:FF:000006">
    <property type="entry name" value="DNA-binding transcriptional regulator NtrC"/>
    <property type="match status" value="1"/>
</dbReference>
<dbReference type="Gene3D" id="3.40.50.300">
    <property type="entry name" value="P-loop containing nucleotide triphosphate hydrolases"/>
    <property type="match status" value="1"/>
</dbReference>
<reference evidence="7" key="1">
    <citation type="submission" date="2016-10" db="EMBL/GenBank/DDBJ databases">
        <title>Sequence of Gallionella enrichment culture.</title>
        <authorList>
            <person name="Poehlein A."/>
            <person name="Muehling M."/>
            <person name="Daniel R."/>
        </authorList>
    </citation>
    <scope>NUCLEOTIDE SEQUENCE</scope>
</reference>
<dbReference type="Gene3D" id="1.10.8.60">
    <property type="match status" value="1"/>
</dbReference>
<dbReference type="InterPro" id="IPR002197">
    <property type="entry name" value="HTH_Fis"/>
</dbReference>
<keyword evidence="4" id="KW-0238">DNA-binding</keyword>
<accession>A0A1J5SEC0</accession>
<evidence type="ECO:0000256" key="2">
    <source>
        <dbReference type="ARBA" id="ARBA00022840"/>
    </source>
</evidence>
<dbReference type="GO" id="GO:0043565">
    <property type="term" value="F:sequence-specific DNA binding"/>
    <property type="evidence" value="ECO:0007669"/>
    <property type="project" value="InterPro"/>
</dbReference>
<dbReference type="GO" id="GO:0005524">
    <property type="term" value="F:ATP binding"/>
    <property type="evidence" value="ECO:0007669"/>
    <property type="project" value="UniProtKB-KW"/>
</dbReference>
<evidence type="ECO:0000256" key="5">
    <source>
        <dbReference type="ARBA" id="ARBA00023163"/>
    </source>
</evidence>
<evidence type="ECO:0000256" key="3">
    <source>
        <dbReference type="ARBA" id="ARBA00023015"/>
    </source>
</evidence>
<dbReference type="InterPro" id="IPR027417">
    <property type="entry name" value="P-loop_NTPase"/>
</dbReference>
<dbReference type="SUPFAM" id="SSF55781">
    <property type="entry name" value="GAF domain-like"/>
    <property type="match status" value="1"/>
</dbReference>
<proteinExistence type="predicted"/>
<dbReference type="InterPro" id="IPR025662">
    <property type="entry name" value="Sigma_54_int_dom_ATP-bd_1"/>
</dbReference>
<dbReference type="Pfam" id="PF01590">
    <property type="entry name" value="GAF"/>
    <property type="match status" value="1"/>
</dbReference>
<dbReference type="SMART" id="SM00382">
    <property type="entry name" value="AAA"/>
    <property type="match status" value="1"/>
</dbReference>
<feature type="domain" description="Sigma-54 factor interaction" evidence="6">
    <location>
        <begin position="340"/>
        <end position="565"/>
    </location>
</feature>
<dbReference type="InterPro" id="IPR002078">
    <property type="entry name" value="Sigma_54_int"/>
</dbReference>
<dbReference type="EMBL" id="MLJW01000042">
    <property type="protein sequence ID" value="OIR06650.1"/>
    <property type="molecule type" value="Genomic_DNA"/>
</dbReference>
<dbReference type="InterPro" id="IPR025943">
    <property type="entry name" value="Sigma_54_int_dom_ATP-bd_2"/>
</dbReference>